<dbReference type="Pfam" id="PF00930">
    <property type="entry name" value="DPPIV_N"/>
    <property type="match status" value="1"/>
</dbReference>
<dbReference type="GO" id="GO:0008236">
    <property type="term" value="F:serine-type peptidase activity"/>
    <property type="evidence" value="ECO:0007669"/>
    <property type="project" value="InterPro"/>
</dbReference>
<evidence type="ECO:0000259" key="2">
    <source>
        <dbReference type="Pfam" id="PF00930"/>
    </source>
</evidence>
<dbReference type="InterPro" id="IPR029058">
    <property type="entry name" value="AB_hydrolase_fold"/>
</dbReference>
<dbReference type="AlphaFoldDB" id="A0A7W8Z6S6"/>
<evidence type="ECO:0000313" key="3">
    <source>
        <dbReference type="EMBL" id="MBB5628275.1"/>
    </source>
</evidence>
<feature type="domain" description="Peptidase S9 prolyl oligopeptidase catalytic" evidence="1">
    <location>
        <begin position="494"/>
        <end position="692"/>
    </location>
</feature>
<evidence type="ECO:0000259" key="1">
    <source>
        <dbReference type="Pfam" id="PF00326"/>
    </source>
</evidence>
<dbReference type="Proteomes" id="UP000588112">
    <property type="component" value="Unassembled WGS sequence"/>
</dbReference>
<dbReference type="PANTHER" id="PTHR11731">
    <property type="entry name" value="PROTEASE FAMILY S9B,C DIPEPTIDYL-PEPTIDASE IV-RELATED"/>
    <property type="match status" value="1"/>
</dbReference>
<dbReference type="InterPro" id="IPR002469">
    <property type="entry name" value="Peptidase_S9B_N"/>
</dbReference>
<reference evidence="3 4" key="1">
    <citation type="submission" date="2020-08" db="EMBL/GenBank/DDBJ databases">
        <title>Sequencing the genomes of 1000 actinobacteria strains.</title>
        <authorList>
            <person name="Klenk H.-P."/>
        </authorList>
    </citation>
    <scope>NUCLEOTIDE SEQUENCE [LARGE SCALE GENOMIC DNA]</scope>
    <source>
        <strain evidence="3 4">DSM 45790</strain>
    </source>
</reference>
<accession>A0A7W8Z6S6</accession>
<dbReference type="InterPro" id="IPR050278">
    <property type="entry name" value="Serine_Prot_S9B/DPPIV"/>
</dbReference>
<dbReference type="EC" id="3.4.14.5" evidence="3"/>
<feature type="domain" description="Dipeptidylpeptidase IV N-terminal" evidence="2">
    <location>
        <begin position="125"/>
        <end position="389"/>
    </location>
</feature>
<keyword evidence="3" id="KW-0378">Hydrolase</keyword>
<dbReference type="GO" id="GO:0006508">
    <property type="term" value="P:proteolysis"/>
    <property type="evidence" value="ECO:0007669"/>
    <property type="project" value="InterPro"/>
</dbReference>
<dbReference type="Pfam" id="PF00326">
    <property type="entry name" value="Peptidase_S9"/>
    <property type="match status" value="1"/>
</dbReference>
<comment type="caution">
    <text evidence="3">The sequence shown here is derived from an EMBL/GenBank/DDBJ whole genome shotgun (WGS) entry which is preliminary data.</text>
</comment>
<dbReference type="InterPro" id="IPR001375">
    <property type="entry name" value="Peptidase_S9_cat"/>
</dbReference>
<dbReference type="SUPFAM" id="SSF82171">
    <property type="entry name" value="DPP6 N-terminal domain-like"/>
    <property type="match status" value="1"/>
</dbReference>
<sequence>MTEPSFPRQFARTRRFRLGTPRRFAVSPGGGAVTFIRTGAGDDPVERLWILDVATGEERLVADPATLEADGEVPEEEKIRRERGREQSGGIVAYATDAAARVAAFALAGRLYTVALDDPAAVPAELDVPGPVVDPRPDPSGTRVAYVAGGALRVVELDGTGGRTLAAPDGDEVVYGLAEHIAAEEMGRDRGFWWSPDGSRLLVARVDDAELERWYISDPADPAAPPRRMAYPQAGKANSDVTLWLVGLDGSRVAVTWDREAFEYVVSVLWGTSLLVTVQSRDQRTARVLRVDPGTGATTVVREDRDPAWVEIVRGTPALTGSGALVWAADSEDTRRLLVDGEPVTPPGLQVGEVLSTDGDTVLFAATDEPTERHLWTYSTEGGLRRVTTSPGVYEGVLGAGTLVVAARSLDHDGVLVDVRREGRRVAVIASLAEKPLLTPRVALMRAGERELRTAVLLPSWHVPGAGRLPVLMAPYGGPATQLVVAARTWWTLVAQWFAEQGFAVVVADGRGTPNRGPAWERTVWGDLATPVLEDQVAALHSAAERHPDLDLSRVGIRGWSFGGFLAALAVLRRPDVFHAAVAGAPPTDQSLYDTYWKERFLGHPDVHPDVYRRTSLIDDAPNLTRPLMLIQGLADDNVVAAHTLRLSAALTAAGRPHTVLPLTGVTHMVSQDAVAENLLHLELDFLKRSLGM</sequence>
<dbReference type="RefSeq" id="WP_184612818.1">
    <property type="nucleotide sequence ID" value="NZ_BOOS01000064.1"/>
</dbReference>
<protein>
    <submittedName>
        <fullName evidence="3">Dipeptidyl-peptidase-4</fullName>
        <ecNumber evidence="3">3.4.14.5</ecNumber>
    </submittedName>
</protein>
<dbReference type="Gene3D" id="2.140.10.30">
    <property type="entry name" value="Dipeptidylpeptidase IV, N-terminal domain"/>
    <property type="match status" value="1"/>
</dbReference>
<evidence type="ECO:0000313" key="4">
    <source>
        <dbReference type="Proteomes" id="UP000588112"/>
    </source>
</evidence>
<dbReference type="EMBL" id="JACHBR010000001">
    <property type="protein sequence ID" value="MBB5628275.1"/>
    <property type="molecule type" value="Genomic_DNA"/>
</dbReference>
<proteinExistence type="predicted"/>
<dbReference type="PANTHER" id="PTHR11731:SF193">
    <property type="entry name" value="DIPEPTIDYL PEPTIDASE 9"/>
    <property type="match status" value="1"/>
</dbReference>
<dbReference type="SUPFAM" id="SSF53474">
    <property type="entry name" value="alpha/beta-Hydrolases"/>
    <property type="match status" value="1"/>
</dbReference>
<name>A0A7W8Z6S6_9ACTN</name>
<organism evidence="3 4">
    <name type="scientific">Sphaerisporangium krabiense</name>
    <dbReference type="NCBI Taxonomy" id="763782"/>
    <lineage>
        <taxon>Bacteria</taxon>
        <taxon>Bacillati</taxon>
        <taxon>Actinomycetota</taxon>
        <taxon>Actinomycetes</taxon>
        <taxon>Streptosporangiales</taxon>
        <taxon>Streptosporangiaceae</taxon>
        <taxon>Sphaerisporangium</taxon>
    </lineage>
</organism>
<dbReference type="GO" id="GO:0008239">
    <property type="term" value="F:dipeptidyl-peptidase activity"/>
    <property type="evidence" value="ECO:0007669"/>
    <property type="project" value="UniProtKB-EC"/>
</dbReference>
<dbReference type="Gene3D" id="3.40.50.1820">
    <property type="entry name" value="alpha/beta hydrolase"/>
    <property type="match status" value="1"/>
</dbReference>
<gene>
    <name evidence="3" type="ORF">BJ981_003974</name>
</gene>
<keyword evidence="4" id="KW-1185">Reference proteome</keyword>